<dbReference type="NCBIfam" id="TIGR00059">
    <property type="entry name" value="L17"/>
    <property type="match status" value="1"/>
</dbReference>
<dbReference type="PANTHER" id="PTHR14413">
    <property type="entry name" value="RIBOSOMAL PROTEIN L17"/>
    <property type="match status" value="1"/>
</dbReference>
<evidence type="ECO:0000256" key="4">
    <source>
        <dbReference type="ARBA" id="ARBA00035494"/>
    </source>
</evidence>
<evidence type="ECO:0000256" key="1">
    <source>
        <dbReference type="ARBA" id="ARBA00008777"/>
    </source>
</evidence>
<gene>
    <name evidence="7" type="ORF">COX77_03880</name>
</gene>
<dbReference type="GO" id="GO:0022625">
    <property type="term" value="C:cytosolic large ribosomal subunit"/>
    <property type="evidence" value="ECO:0007669"/>
    <property type="project" value="TreeGrafter"/>
</dbReference>
<organism evidence="7 8">
    <name type="scientific">Candidatus Komeilibacteria bacterium CG_4_10_14_0_2_um_filter_37_10</name>
    <dbReference type="NCBI Taxonomy" id="1974470"/>
    <lineage>
        <taxon>Bacteria</taxon>
        <taxon>Candidatus Komeiliibacteriota</taxon>
    </lineage>
</organism>
<evidence type="ECO:0000313" key="7">
    <source>
        <dbReference type="EMBL" id="PIZ98639.1"/>
    </source>
</evidence>
<dbReference type="InterPro" id="IPR036373">
    <property type="entry name" value="Ribosomal_bL17_sf"/>
</dbReference>
<proteinExistence type="inferred from homology"/>
<dbReference type="Gene3D" id="3.90.1030.10">
    <property type="entry name" value="Ribosomal protein L17"/>
    <property type="match status" value="1"/>
</dbReference>
<accession>A0A2M7VDU9</accession>
<reference evidence="8" key="1">
    <citation type="submission" date="2017-09" db="EMBL/GenBank/DDBJ databases">
        <title>Depth-based differentiation of microbial function through sediment-hosted aquifers and enrichment of novel symbionts in the deep terrestrial subsurface.</title>
        <authorList>
            <person name="Probst A.J."/>
            <person name="Ladd B."/>
            <person name="Jarett J.K."/>
            <person name="Geller-Mcgrath D.E."/>
            <person name="Sieber C.M.K."/>
            <person name="Emerson J.B."/>
            <person name="Anantharaman K."/>
            <person name="Thomas B.C."/>
            <person name="Malmstrom R."/>
            <person name="Stieglmeier M."/>
            <person name="Klingl A."/>
            <person name="Woyke T."/>
            <person name="Ryan C.M."/>
            <person name="Banfield J.F."/>
        </authorList>
    </citation>
    <scope>NUCLEOTIDE SEQUENCE [LARGE SCALE GENOMIC DNA]</scope>
</reference>
<evidence type="ECO:0000256" key="2">
    <source>
        <dbReference type="ARBA" id="ARBA00022980"/>
    </source>
</evidence>
<dbReference type="PANTHER" id="PTHR14413:SF16">
    <property type="entry name" value="LARGE RIBOSOMAL SUBUNIT PROTEIN BL17M"/>
    <property type="match status" value="1"/>
</dbReference>
<dbReference type="AlphaFoldDB" id="A0A2M7VDU9"/>
<evidence type="ECO:0000256" key="6">
    <source>
        <dbReference type="RuleBase" id="RU000661"/>
    </source>
</evidence>
<keyword evidence="3 5" id="KW-0687">Ribonucleoprotein</keyword>
<keyword evidence="2 5" id="KW-0689">Ribosomal protein</keyword>
<dbReference type="SUPFAM" id="SSF64263">
    <property type="entry name" value="Prokaryotic ribosomal protein L17"/>
    <property type="match status" value="1"/>
</dbReference>
<comment type="caution">
    <text evidence="7">The sequence shown here is derived from an EMBL/GenBank/DDBJ whole genome shotgun (WGS) entry which is preliminary data.</text>
</comment>
<evidence type="ECO:0000256" key="3">
    <source>
        <dbReference type="ARBA" id="ARBA00023274"/>
    </source>
</evidence>
<dbReference type="InterPro" id="IPR047859">
    <property type="entry name" value="Ribosomal_bL17_CS"/>
</dbReference>
<dbReference type="Proteomes" id="UP000230405">
    <property type="component" value="Unassembled WGS sequence"/>
</dbReference>
<evidence type="ECO:0000256" key="5">
    <source>
        <dbReference type="RuleBase" id="RU000660"/>
    </source>
</evidence>
<dbReference type="InterPro" id="IPR000456">
    <property type="entry name" value="Ribosomal_bL17"/>
</dbReference>
<dbReference type="GO" id="GO:0006412">
    <property type="term" value="P:translation"/>
    <property type="evidence" value="ECO:0007669"/>
    <property type="project" value="InterPro"/>
</dbReference>
<dbReference type="GO" id="GO:0003735">
    <property type="term" value="F:structural constituent of ribosome"/>
    <property type="evidence" value="ECO:0007669"/>
    <property type="project" value="InterPro"/>
</dbReference>
<comment type="similarity">
    <text evidence="1 5">Belongs to the bacterial ribosomal protein bL17 family.</text>
</comment>
<name>A0A2M7VDU9_9BACT</name>
<sequence length="116" mass="13473">MRHNKKRDKLSRKSSVVKPMMYNLATQIIMYEAIETTEARAKLVKKYLEPLITRAKVDNLANHRHMIARLRLKKAIAKLFKVLGPRYVKRNGGYTRIIKIGQRAGDNALKCRIELV</sequence>
<evidence type="ECO:0000313" key="8">
    <source>
        <dbReference type="Proteomes" id="UP000230405"/>
    </source>
</evidence>
<dbReference type="PROSITE" id="PS01167">
    <property type="entry name" value="RIBOSOMAL_L17"/>
    <property type="match status" value="1"/>
</dbReference>
<dbReference type="EMBL" id="PFPO01000073">
    <property type="protein sequence ID" value="PIZ98639.1"/>
    <property type="molecule type" value="Genomic_DNA"/>
</dbReference>
<protein>
    <recommendedName>
        <fullName evidence="4 6">50S ribosomal protein L17</fullName>
    </recommendedName>
</protein>
<dbReference type="Pfam" id="PF01196">
    <property type="entry name" value="Ribosomal_L17"/>
    <property type="match status" value="1"/>
</dbReference>